<gene>
    <name evidence="5" type="primary">LOC110988936</name>
</gene>
<dbReference type="InterPro" id="IPR016187">
    <property type="entry name" value="CTDL_fold"/>
</dbReference>
<evidence type="ECO:0000313" key="4">
    <source>
        <dbReference type="Proteomes" id="UP000694845"/>
    </source>
</evidence>
<dbReference type="Proteomes" id="UP000694845">
    <property type="component" value="Unplaced"/>
</dbReference>
<protein>
    <submittedName>
        <fullName evidence="5">Alpha-N-acetylgalactosamine-specific lectin-like</fullName>
    </submittedName>
</protein>
<dbReference type="SUPFAM" id="SSF56436">
    <property type="entry name" value="C-type lectin-like"/>
    <property type="match status" value="1"/>
</dbReference>
<evidence type="ECO:0000256" key="1">
    <source>
        <dbReference type="ARBA" id="ARBA00023157"/>
    </source>
</evidence>
<dbReference type="InterPro" id="IPR001304">
    <property type="entry name" value="C-type_lectin-like"/>
</dbReference>
<dbReference type="AlphaFoldDB" id="A0A8B7ZU62"/>
<feature type="chain" id="PRO_5034956451" evidence="2">
    <location>
        <begin position="23"/>
        <end position="174"/>
    </location>
</feature>
<accession>A0A8B7ZU62</accession>
<dbReference type="PROSITE" id="PS50041">
    <property type="entry name" value="C_TYPE_LECTIN_2"/>
    <property type="match status" value="1"/>
</dbReference>
<sequence>MGNLRMLSVFCLVVLASEFAAGCSRYMSCPPLWTLYDGHCYRFFGIRKTFQEAERHCQQITEGVEGHLVSIACEEEDDLMFEMWESLTMSPTATSDLNSVWLGLTDTLNEGQFVWIDGAIVTYTDWGAVEPNDADSGEDCAALRFHSTLGRFWNDQPCSTELPYICKTAATLGQ</sequence>
<organism evidence="4 5">
    <name type="scientific">Acanthaster planci</name>
    <name type="common">Crown-of-thorns starfish</name>
    <dbReference type="NCBI Taxonomy" id="133434"/>
    <lineage>
        <taxon>Eukaryota</taxon>
        <taxon>Metazoa</taxon>
        <taxon>Echinodermata</taxon>
        <taxon>Eleutherozoa</taxon>
        <taxon>Asterozoa</taxon>
        <taxon>Asteroidea</taxon>
        <taxon>Valvatacea</taxon>
        <taxon>Valvatida</taxon>
        <taxon>Acanthasteridae</taxon>
        <taxon>Acanthaster</taxon>
    </lineage>
</organism>
<dbReference type="RefSeq" id="XP_022108622.1">
    <property type="nucleotide sequence ID" value="XM_022252930.1"/>
</dbReference>
<dbReference type="KEGG" id="aplc:110988936"/>
<dbReference type="PROSITE" id="PS00615">
    <property type="entry name" value="C_TYPE_LECTIN_1"/>
    <property type="match status" value="1"/>
</dbReference>
<feature type="signal peptide" evidence="2">
    <location>
        <begin position="1"/>
        <end position="22"/>
    </location>
</feature>
<dbReference type="SMART" id="SM00034">
    <property type="entry name" value="CLECT"/>
    <property type="match status" value="1"/>
</dbReference>
<dbReference type="InterPro" id="IPR018378">
    <property type="entry name" value="C-type_lectin_CS"/>
</dbReference>
<name>A0A8B7ZU62_ACAPL</name>
<dbReference type="InterPro" id="IPR016186">
    <property type="entry name" value="C-type_lectin-like/link_sf"/>
</dbReference>
<proteinExistence type="predicted"/>
<dbReference type="GeneID" id="110988936"/>
<evidence type="ECO:0000313" key="5">
    <source>
        <dbReference type="RefSeq" id="XP_022108622.1"/>
    </source>
</evidence>
<dbReference type="Gene3D" id="3.10.100.10">
    <property type="entry name" value="Mannose-Binding Protein A, subunit A"/>
    <property type="match status" value="1"/>
</dbReference>
<keyword evidence="1" id="KW-1015">Disulfide bond</keyword>
<keyword evidence="2" id="KW-0732">Signal</keyword>
<evidence type="ECO:0000259" key="3">
    <source>
        <dbReference type="PROSITE" id="PS50041"/>
    </source>
</evidence>
<dbReference type="OMA" id="KNITWHE"/>
<evidence type="ECO:0000256" key="2">
    <source>
        <dbReference type="SAM" id="SignalP"/>
    </source>
</evidence>
<dbReference type="Pfam" id="PF00059">
    <property type="entry name" value="Lectin_C"/>
    <property type="match status" value="1"/>
</dbReference>
<dbReference type="PRINTS" id="PR01504">
    <property type="entry name" value="PNCREATITSAP"/>
</dbReference>
<feature type="domain" description="C-type lectin" evidence="3">
    <location>
        <begin position="36"/>
        <end position="167"/>
    </location>
</feature>
<dbReference type="InterPro" id="IPR050111">
    <property type="entry name" value="C-type_lectin/snaclec_domain"/>
</dbReference>
<dbReference type="OrthoDB" id="418245at2759"/>
<reference evidence="5" key="1">
    <citation type="submission" date="2025-08" db="UniProtKB">
        <authorList>
            <consortium name="RefSeq"/>
        </authorList>
    </citation>
    <scope>IDENTIFICATION</scope>
</reference>
<dbReference type="PANTHER" id="PTHR22803">
    <property type="entry name" value="MANNOSE, PHOSPHOLIPASE, LECTIN RECEPTOR RELATED"/>
    <property type="match status" value="1"/>
</dbReference>
<keyword evidence="4" id="KW-1185">Reference proteome</keyword>